<dbReference type="AlphaFoldDB" id="A0A7W3LTT4"/>
<evidence type="ECO:0000259" key="5">
    <source>
        <dbReference type="Pfam" id="PF08386"/>
    </source>
</evidence>
<evidence type="ECO:0000256" key="3">
    <source>
        <dbReference type="ARBA" id="ARBA00022801"/>
    </source>
</evidence>
<dbReference type="InterPro" id="IPR013595">
    <property type="entry name" value="Pept_S33_TAP-like_C"/>
</dbReference>
<dbReference type="GO" id="GO:0016787">
    <property type="term" value="F:hydrolase activity"/>
    <property type="evidence" value="ECO:0007669"/>
    <property type="project" value="UniProtKB-KW"/>
</dbReference>
<reference evidence="6 7" key="1">
    <citation type="submission" date="2020-08" db="EMBL/GenBank/DDBJ databases">
        <title>Genomic Encyclopedia of Type Strains, Phase IV (KMG-IV): sequencing the most valuable type-strain genomes for metagenomic binning, comparative biology and taxonomic classification.</title>
        <authorList>
            <person name="Goeker M."/>
        </authorList>
    </citation>
    <scope>NUCLEOTIDE SEQUENCE [LARGE SCALE GENOMIC DNA]</scope>
    <source>
        <strain evidence="6 7">DSM 44197</strain>
    </source>
</reference>
<dbReference type="InterPro" id="IPR029058">
    <property type="entry name" value="AB_hydrolase_fold"/>
</dbReference>
<dbReference type="PANTHER" id="PTHR43248:SF29">
    <property type="entry name" value="TRIPEPTIDYL AMINOPEPTIDASE"/>
    <property type="match status" value="1"/>
</dbReference>
<dbReference type="Gene3D" id="3.40.50.1820">
    <property type="entry name" value="alpha/beta hydrolase"/>
    <property type="match status" value="1"/>
</dbReference>
<sequence>MRAVKITGAVLMACALAACTDSAVPQATPTGTPPGLDRFYGQKASWKDCDGDFQCATVEVPLDYARPGGETIRISMVRLPASGRSGRIGSLFTNPGGPGASGVEFVRKTARAFSPELLRRFDIVGFDPRGVGASAPVRCLDGPGLDRFFSTDSSPDGQRETDALADESRTFAQSCQTGSAARLPHVGTLNAARDMDILRAAAGDRKMTYYGASYGTYLGAYYADQFPKNVRALVLDGAVDPKQTSTGLLVEQAKGFETALRSFAEDCVKTSACPLGATADAAVDRVSALLRQADERPLTNRRDSRKVTESWVAMGIATALYNKESWPFLRQALGQAVGQGDGTQLITIADLMVERKPDGTYSNQVAANMSVNCVDKPNPPDARTYGESVAEARRSAPRFGPFVVWGGLPCVYWPAKPEAEPKPPTATGAAPILVIGTLRDPATPYAWSEALAKQLDSGVLLTFNGDGHTAYLQGDRCVTQATDRYLTTAEPPTNGTRCG</sequence>
<name>A0A7W3LTT4_ACTNM</name>
<comment type="caution">
    <text evidence="6">The sequence shown here is derived from an EMBL/GenBank/DDBJ whole genome shotgun (WGS) entry which is preliminary data.</text>
</comment>
<comment type="similarity">
    <text evidence="1">Belongs to the peptidase S33 family.</text>
</comment>
<keyword evidence="7" id="KW-1185">Reference proteome</keyword>
<dbReference type="RefSeq" id="WP_246443884.1">
    <property type="nucleotide sequence ID" value="NZ_BAAALP010000001.1"/>
</dbReference>
<feature type="chain" id="PRO_5031512320" evidence="4">
    <location>
        <begin position="24"/>
        <end position="499"/>
    </location>
</feature>
<proteinExistence type="inferred from homology"/>
<organism evidence="6 7">
    <name type="scientific">Actinomadura namibiensis</name>
    <dbReference type="NCBI Taxonomy" id="182080"/>
    <lineage>
        <taxon>Bacteria</taxon>
        <taxon>Bacillati</taxon>
        <taxon>Actinomycetota</taxon>
        <taxon>Actinomycetes</taxon>
        <taxon>Streptosporangiales</taxon>
        <taxon>Thermomonosporaceae</taxon>
        <taxon>Actinomadura</taxon>
    </lineage>
</organism>
<dbReference type="PANTHER" id="PTHR43248">
    <property type="entry name" value="2-SUCCINYL-6-HYDROXY-2,4-CYCLOHEXADIENE-1-CARBOXYLATE SYNTHASE"/>
    <property type="match status" value="1"/>
</dbReference>
<evidence type="ECO:0000313" key="7">
    <source>
        <dbReference type="Proteomes" id="UP000572680"/>
    </source>
</evidence>
<dbReference type="EMBL" id="JACJIA010000008">
    <property type="protein sequence ID" value="MBA8954183.1"/>
    <property type="molecule type" value="Genomic_DNA"/>
</dbReference>
<keyword evidence="3" id="KW-0378">Hydrolase</keyword>
<dbReference type="Pfam" id="PF08386">
    <property type="entry name" value="Abhydrolase_4"/>
    <property type="match status" value="1"/>
</dbReference>
<evidence type="ECO:0000256" key="2">
    <source>
        <dbReference type="ARBA" id="ARBA00022729"/>
    </source>
</evidence>
<dbReference type="InterPro" id="IPR051601">
    <property type="entry name" value="Serine_prot/Carboxylest_S33"/>
</dbReference>
<evidence type="ECO:0000256" key="1">
    <source>
        <dbReference type="ARBA" id="ARBA00010088"/>
    </source>
</evidence>
<dbReference type="SUPFAM" id="SSF53474">
    <property type="entry name" value="alpha/beta-Hydrolases"/>
    <property type="match status" value="1"/>
</dbReference>
<feature type="domain" description="Peptidase S33 tripeptidyl aminopeptidase-like C-terminal" evidence="5">
    <location>
        <begin position="397"/>
        <end position="498"/>
    </location>
</feature>
<evidence type="ECO:0000313" key="6">
    <source>
        <dbReference type="EMBL" id="MBA8954183.1"/>
    </source>
</evidence>
<dbReference type="PROSITE" id="PS51257">
    <property type="entry name" value="PROKAR_LIPOPROTEIN"/>
    <property type="match status" value="1"/>
</dbReference>
<accession>A0A7W3LTT4</accession>
<evidence type="ECO:0000256" key="4">
    <source>
        <dbReference type="SAM" id="SignalP"/>
    </source>
</evidence>
<dbReference type="Proteomes" id="UP000572680">
    <property type="component" value="Unassembled WGS sequence"/>
</dbReference>
<gene>
    <name evidence="6" type="ORF">HNR61_005837</name>
</gene>
<keyword evidence="2 4" id="KW-0732">Signal</keyword>
<feature type="signal peptide" evidence="4">
    <location>
        <begin position="1"/>
        <end position="23"/>
    </location>
</feature>
<protein>
    <submittedName>
        <fullName evidence="6">Pimeloyl-ACP methyl ester carboxylesterase</fullName>
    </submittedName>
</protein>